<dbReference type="GO" id="GO:0007029">
    <property type="term" value="P:endoplasmic reticulum organization"/>
    <property type="evidence" value="ECO:0000318"/>
    <property type="project" value="GO_Central"/>
</dbReference>
<evidence type="ECO:0000313" key="9">
    <source>
        <dbReference type="Proteomes" id="UP000186698"/>
    </source>
</evidence>
<organism evidence="9 10">
    <name type="scientific">Xenopus laevis</name>
    <name type="common">African clawed frog</name>
    <dbReference type="NCBI Taxonomy" id="8355"/>
    <lineage>
        <taxon>Eukaryota</taxon>
        <taxon>Metazoa</taxon>
        <taxon>Chordata</taxon>
        <taxon>Craniata</taxon>
        <taxon>Vertebrata</taxon>
        <taxon>Euteleostomi</taxon>
        <taxon>Amphibia</taxon>
        <taxon>Batrachia</taxon>
        <taxon>Anura</taxon>
        <taxon>Pipoidea</taxon>
        <taxon>Pipidae</taxon>
        <taxon>Xenopodinae</taxon>
        <taxon>Xenopus</taxon>
        <taxon>Xenopus</taxon>
    </lineage>
</organism>
<dbReference type="InterPro" id="IPR027370">
    <property type="entry name" value="Znf-RING_euk"/>
</dbReference>
<dbReference type="PaxDb" id="8355-A0A1L8H267"/>
<evidence type="ECO:0000256" key="3">
    <source>
        <dbReference type="ARBA" id="ARBA00022771"/>
    </source>
</evidence>
<proteinExistence type="inferred from homology"/>
<keyword evidence="1" id="KW-0479">Metal-binding</keyword>
<comment type="similarity">
    <text evidence="7">Belongs to the TRAFAC class dynamin-like GTPase superfamily. GB1/RHD3 GTPase family.</text>
</comment>
<feature type="region of interest" description="Disordered" evidence="8">
    <location>
        <begin position="556"/>
        <end position="609"/>
    </location>
</feature>
<feature type="compositionally biased region" description="Polar residues" evidence="8">
    <location>
        <begin position="62"/>
        <end position="74"/>
    </location>
</feature>
<dbReference type="GO" id="GO:0003924">
    <property type="term" value="F:GTPase activity"/>
    <property type="evidence" value="ECO:0000318"/>
    <property type="project" value="GO_Central"/>
</dbReference>
<dbReference type="Gene3D" id="3.30.40.10">
    <property type="entry name" value="Zinc/RING finger domain, C3HC4 (zinc finger)"/>
    <property type="match status" value="1"/>
</dbReference>
<keyword evidence="3 6" id="KW-0863">Zinc-finger</keyword>
<keyword evidence="2" id="KW-0547">Nucleotide-binding</keyword>
<evidence type="ECO:0000256" key="8">
    <source>
        <dbReference type="SAM" id="MobiDB-lite"/>
    </source>
</evidence>
<keyword evidence="5" id="KW-0342">GTP-binding</keyword>
<feature type="compositionally biased region" description="Basic and acidic residues" evidence="8">
    <location>
        <begin position="17"/>
        <end position="33"/>
    </location>
</feature>
<dbReference type="PANTHER" id="PTHR10751">
    <property type="entry name" value="GUANYLATE BINDING PROTEIN"/>
    <property type="match status" value="1"/>
</dbReference>
<evidence type="ECO:0000256" key="7">
    <source>
        <dbReference type="PROSITE-ProRule" id="PRU01052"/>
    </source>
</evidence>
<keyword evidence="4" id="KW-0862">Zinc</keyword>
<reference evidence="10" key="1">
    <citation type="submission" date="2025-08" db="UniProtKB">
        <authorList>
            <consortium name="RefSeq"/>
        </authorList>
    </citation>
    <scope>IDENTIFICATION</scope>
    <source>
        <strain evidence="10">J_2021</strain>
        <tissue evidence="10">Erythrocytes</tissue>
    </source>
</reference>
<dbReference type="InterPro" id="IPR030386">
    <property type="entry name" value="G_GB1_RHD3_dom"/>
</dbReference>
<dbReference type="SUPFAM" id="SSF57850">
    <property type="entry name" value="RING/U-box"/>
    <property type="match status" value="1"/>
</dbReference>
<sequence>MYHQSLDPAAREQNQSVHKDEHNPRAALERQLTDSEWSMNPVRKRISSGRHQEDSQLRRPQHASTSQHGQQMRGSNRHEESSPVPFDVQPLYEEHHHQLKCCVCFEEAVDPKTNTCGHTFCSTCHSQHWRGHKTSIFICPICLMQGSYTNTDCSFPLPCIWESPLLFADHAGNIKLNMAVVENYFMSETIRDIPVYLLCVVGEKRTGKSFLMNYIIRALRNQAEGTEFSLGKENETLKGFELKSGVSGTTKGVWIWREPFIVERDGKKMALFLLDSEELMDIEKDRNTSIKLFSSAMLLSTHVIYNVSKRIDEKEVEIYLHEAAQGPTQNKKYLDIVVRDWQDYEDCRSETAELYLKKQAETLKKRNSTVLNPLENPNTKCFLMPHPGKEIGNSDKGRLKDMDKDFRDCLTSYIKDLLERPKFPAMTGAQMAEMMKGTIGHFQSLKYNFSSPQEMSYYIHNHGEMQKTCTEFKQFLLSLSSLQLPETMWECISEKSLKLVKQFEQSFRGNNVTIRTDLVEQLRTTLKEEGEKFNSDYKQKEITYASSASTFGNTAAAGGGGRMSAGGGRMSAGGGRMSAGGGRMSAGGGRMSDGGGRMSDGGGRMSAGGGTMSAGGGMFERAIEKILGVAAAIAVAAIILMR</sequence>
<gene>
    <name evidence="10" type="primary">LOC108710333</name>
</gene>
<evidence type="ECO:0000256" key="5">
    <source>
        <dbReference type="ARBA" id="ARBA00023134"/>
    </source>
</evidence>
<dbReference type="InterPro" id="IPR027417">
    <property type="entry name" value="P-loop_NTPase"/>
</dbReference>
<dbReference type="OrthoDB" id="9909395at2759"/>
<dbReference type="SMART" id="SM00184">
    <property type="entry name" value="RING"/>
    <property type="match status" value="1"/>
</dbReference>
<dbReference type="PROSITE" id="PS50089">
    <property type="entry name" value="ZF_RING_2"/>
    <property type="match status" value="1"/>
</dbReference>
<dbReference type="KEGG" id="xla:108710333"/>
<evidence type="ECO:0000256" key="6">
    <source>
        <dbReference type="PROSITE-ProRule" id="PRU00175"/>
    </source>
</evidence>
<protein>
    <submittedName>
        <fullName evidence="10">RING finger protein 112</fullName>
    </submittedName>
</protein>
<dbReference type="GO" id="GO:0051260">
    <property type="term" value="P:protein homooligomerization"/>
    <property type="evidence" value="ECO:0000318"/>
    <property type="project" value="GO_Central"/>
</dbReference>
<dbReference type="PROSITE" id="PS51715">
    <property type="entry name" value="G_GB1_RHD3"/>
    <property type="match status" value="1"/>
</dbReference>
<dbReference type="STRING" id="8355.A0A1L8H267"/>
<dbReference type="CDD" id="cd16449">
    <property type="entry name" value="RING-HC"/>
    <property type="match status" value="1"/>
</dbReference>
<dbReference type="InterPro" id="IPR001841">
    <property type="entry name" value="Znf_RING"/>
</dbReference>
<evidence type="ECO:0000256" key="1">
    <source>
        <dbReference type="ARBA" id="ARBA00022723"/>
    </source>
</evidence>
<dbReference type="Pfam" id="PF02263">
    <property type="entry name" value="GBP"/>
    <property type="match status" value="1"/>
</dbReference>
<keyword evidence="9" id="KW-1185">Reference proteome</keyword>
<dbReference type="GO" id="GO:0005525">
    <property type="term" value="F:GTP binding"/>
    <property type="evidence" value="ECO:0000318"/>
    <property type="project" value="GO_Central"/>
</dbReference>
<dbReference type="Gene3D" id="3.40.50.300">
    <property type="entry name" value="P-loop containing nucleotide triphosphate hydrolases"/>
    <property type="match status" value="1"/>
</dbReference>
<feature type="region of interest" description="Disordered" evidence="8">
    <location>
        <begin position="1"/>
        <end position="85"/>
    </location>
</feature>
<dbReference type="GeneID" id="108710333"/>
<dbReference type="Proteomes" id="UP000186698">
    <property type="component" value="Chromosome 3L"/>
</dbReference>
<name>A0A1L8H267_XENLA</name>
<evidence type="ECO:0000256" key="2">
    <source>
        <dbReference type="ARBA" id="ARBA00022741"/>
    </source>
</evidence>
<dbReference type="SUPFAM" id="SSF52540">
    <property type="entry name" value="P-loop containing nucleoside triphosphate hydrolases"/>
    <property type="match status" value="1"/>
</dbReference>
<evidence type="ECO:0000256" key="4">
    <source>
        <dbReference type="ARBA" id="ARBA00022833"/>
    </source>
</evidence>
<dbReference type="InterPro" id="IPR015894">
    <property type="entry name" value="Guanylate-bd_N"/>
</dbReference>
<dbReference type="Pfam" id="PF13445">
    <property type="entry name" value="zf-RING_UBOX"/>
    <property type="match status" value="1"/>
</dbReference>
<evidence type="ECO:0000313" key="10">
    <source>
        <dbReference type="RefSeq" id="XP_041441542.1"/>
    </source>
</evidence>
<dbReference type="GO" id="GO:0008270">
    <property type="term" value="F:zinc ion binding"/>
    <property type="evidence" value="ECO:0007669"/>
    <property type="project" value="UniProtKB-KW"/>
</dbReference>
<dbReference type="InterPro" id="IPR013083">
    <property type="entry name" value="Znf_RING/FYVE/PHD"/>
</dbReference>
<dbReference type="RefSeq" id="XP_041441542.1">
    <property type="nucleotide sequence ID" value="XM_041585608.1"/>
</dbReference>
<dbReference type="AlphaFoldDB" id="A0A1L8H267"/>
<accession>A0A1L8H267</accession>
<feature type="compositionally biased region" description="Gly residues" evidence="8">
    <location>
        <begin position="557"/>
        <end position="609"/>
    </location>
</feature>